<keyword evidence="2" id="KW-1185">Reference proteome</keyword>
<reference evidence="1 2" key="1">
    <citation type="journal article" date="2017" name="Curr. Biol.">
        <title>Genome architecture and evolution of a unichromosomal asexual nematode.</title>
        <authorList>
            <person name="Fradin H."/>
            <person name="Zegar C."/>
            <person name="Gutwein M."/>
            <person name="Lucas J."/>
            <person name="Kovtun M."/>
            <person name="Corcoran D."/>
            <person name="Baugh L.R."/>
            <person name="Kiontke K."/>
            <person name="Gunsalus K."/>
            <person name="Fitch D.H."/>
            <person name="Piano F."/>
        </authorList>
    </citation>
    <scope>NUCLEOTIDE SEQUENCE [LARGE SCALE GENOMIC DNA]</scope>
    <source>
        <strain evidence="1">PF1309</strain>
    </source>
</reference>
<accession>A0A2A2KNN5</accession>
<proteinExistence type="predicted"/>
<name>A0A2A2KNN5_9BILA</name>
<protein>
    <submittedName>
        <fullName evidence="1">Uncharacterized protein</fullName>
    </submittedName>
</protein>
<gene>
    <name evidence="1" type="ORF">WR25_13355</name>
</gene>
<sequence length="82" mass="9582">MRVAANPELVKRLDEEVPRIPRTLKVVLPKREDVETCVRRVLYMKDYNIPGVTVQAAVPVIKRKTNSYNNKNYKKEEVKTNK</sequence>
<organism evidence="1 2">
    <name type="scientific">Diploscapter pachys</name>
    <dbReference type="NCBI Taxonomy" id="2018661"/>
    <lineage>
        <taxon>Eukaryota</taxon>
        <taxon>Metazoa</taxon>
        <taxon>Ecdysozoa</taxon>
        <taxon>Nematoda</taxon>
        <taxon>Chromadorea</taxon>
        <taxon>Rhabditida</taxon>
        <taxon>Rhabditina</taxon>
        <taxon>Rhabditomorpha</taxon>
        <taxon>Rhabditoidea</taxon>
        <taxon>Rhabditidae</taxon>
        <taxon>Diploscapter</taxon>
    </lineage>
</organism>
<dbReference type="AlphaFoldDB" id="A0A2A2KNN5"/>
<dbReference type="EMBL" id="LIAE01008111">
    <property type="protein sequence ID" value="PAV75443.1"/>
    <property type="molecule type" value="Genomic_DNA"/>
</dbReference>
<evidence type="ECO:0000313" key="1">
    <source>
        <dbReference type="EMBL" id="PAV75443.1"/>
    </source>
</evidence>
<dbReference type="Proteomes" id="UP000218231">
    <property type="component" value="Unassembled WGS sequence"/>
</dbReference>
<comment type="caution">
    <text evidence="1">The sequence shown here is derived from an EMBL/GenBank/DDBJ whole genome shotgun (WGS) entry which is preliminary data.</text>
</comment>
<evidence type="ECO:0000313" key="2">
    <source>
        <dbReference type="Proteomes" id="UP000218231"/>
    </source>
</evidence>